<evidence type="ECO:0000313" key="3">
    <source>
        <dbReference type="Proteomes" id="UP000028999"/>
    </source>
</evidence>
<keyword evidence="3" id="KW-1185">Reference proteome</keyword>
<organism evidence="2 3">
    <name type="scientific">Brassica napus</name>
    <name type="common">Rape</name>
    <dbReference type="NCBI Taxonomy" id="3708"/>
    <lineage>
        <taxon>Eukaryota</taxon>
        <taxon>Viridiplantae</taxon>
        <taxon>Streptophyta</taxon>
        <taxon>Embryophyta</taxon>
        <taxon>Tracheophyta</taxon>
        <taxon>Spermatophyta</taxon>
        <taxon>Magnoliopsida</taxon>
        <taxon>eudicotyledons</taxon>
        <taxon>Gunneridae</taxon>
        <taxon>Pentapetalae</taxon>
        <taxon>rosids</taxon>
        <taxon>malvids</taxon>
        <taxon>Brassicales</taxon>
        <taxon>Brassicaceae</taxon>
        <taxon>Brassiceae</taxon>
        <taxon>Brassica</taxon>
    </lineage>
</organism>
<accession>A0A078I146</accession>
<reference evidence="1" key="3">
    <citation type="submission" date="2021-01" db="EMBL/GenBank/DDBJ databases">
        <authorList>
            <consortium name="Genoscope - CEA"/>
            <person name="William W."/>
        </authorList>
    </citation>
    <scope>NUCLEOTIDE SEQUENCE</scope>
</reference>
<dbReference type="EMBL" id="LK032535">
    <property type="protein sequence ID" value="CDY42823.1"/>
    <property type="molecule type" value="Genomic_DNA"/>
</dbReference>
<dbReference type="Gramene" id="CDY42823">
    <property type="protein sequence ID" value="CDY42823"/>
    <property type="gene ID" value="GSBRNA2T00075505001"/>
</dbReference>
<reference evidence="2 3" key="1">
    <citation type="journal article" date="2014" name="Science">
        <title>Plant genetics. Early allopolyploid evolution in the post-Neolithic Brassica napus oilseed genome.</title>
        <authorList>
            <person name="Chalhoub B."/>
            <person name="Denoeud F."/>
            <person name="Liu S."/>
            <person name="Parkin I.A."/>
            <person name="Tang H."/>
            <person name="Wang X."/>
            <person name="Chiquet J."/>
            <person name="Belcram H."/>
            <person name="Tong C."/>
            <person name="Samans B."/>
            <person name="Correa M."/>
            <person name="Da Silva C."/>
            <person name="Just J."/>
            <person name="Falentin C."/>
            <person name="Koh C.S."/>
            <person name="Le Clainche I."/>
            <person name="Bernard M."/>
            <person name="Bento P."/>
            <person name="Noel B."/>
            <person name="Labadie K."/>
            <person name="Alberti A."/>
            <person name="Charles M."/>
            <person name="Arnaud D."/>
            <person name="Guo H."/>
            <person name="Daviaud C."/>
            <person name="Alamery S."/>
            <person name="Jabbari K."/>
            <person name="Zhao M."/>
            <person name="Edger P.P."/>
            <person name="Chelaifa H."/>
            <person name="Tack D."/>
            <person name="Lassalle G."/>
            <person name="Mestiri I."/>
            <person name="Schnel N."/>
            <person name="Le Paslier M.C."/>
            <person name="Fan G."/>
            <person name="Renault V."/>
            <person name="Bayer P.E."/>
            <person name="Golicz A.A."/>
            <person name="Manoli S."/>
            <person name="Lee T.H."/>
            <person name="Thi V.H."/>
            <person name="Chalabi S."/>
            <person name="Hu Q."/>
            <person name="Fan C."/>
            <person name="Tollenaere R."/>
            <person name="Lu Y."/>
            <person name="Battail C."/>
            <person name="Shen J."/>
            <person name="Sidebottom C.H."/>
            <person name="Wang X."/>
            <person name="Canaguier A."/>
            <person name="Chauveau A."/>
            <person name="Berard A."/>
            <person name="Deniot G."/>
            <person name="Guan M."/>
            <person name="Liu Z."/>
            <person name="Sun F."/>
            <person name="Lim Y.P."/>
            <person name="Lyons E."/>
            <person name="Town C.D."/>
            <person name="Bancroft I."/>
            <person name="Wang X."/>
            <person name="Meng J."/>
            <person name="Ma J."/>
            <person name="Pires J.C."/>
            <person name="King G.J."/>
            <person name="Brunel D."/>
            <person name="Delourme R."/>
            <person name="Renard M."/>
            <person name="Aury J.M."/>
            <person name="Adams K.L."/>
            <person name="Batley J."/>
            <person name="Snowdon R.J."/>
            <person name="Tost J."/>
            <person name="Edwards D."/>
            <person name="Zhou Y."/>
            <person name="Hua W."/>
            <person name="Sharpe A.G."/>
            <person name="Paterson A.H."/>
            <person name="Guan C."/>
            <person name="Wincker P."/>
        </authorList>
    </citation>
    <scope>NUCLEOTIDE SEQUENCE [LARGE SCALE GENOMIC DNA]</scope>
    <source>
        <strain evidence="3">cv. Darmor-bzh</strain>
    </source>
</reference>
<gene>
    <name evidence="2" type="primary">BnaC03g23830D</name>
    <name evidence="1" type="ORF">DARMORV10_C03P28360.1</name>
    <name evidence="2" type="ORF">GSBRNA2T00075505001</name>
</gene>
<dbReference type="EMBL" id="HG994367">
    <property type="protein sequence ID" value="CAF1701058.1"/>
    <property type="molecule type" value="Genomic_DNA"/>
</dbReference>
<proteinExistence type="predicted"/>
<name>A0A078I146_BRANA</name>
<reference evidence="2" key="2">
    <citation type="submission" date="2014-06" db="EMBL/GenBank/DDBJ databases">
        <authorList>
            <person name="Genoscope - CEA"/>
        </authorList>
    </citation>
    <scope>NUCLEOTIDE SEQUENCE</scope>
</reference>
<dbReference type="Proteomes" id="UP000028999">
    <property type="component" value="Unassembled WGS sequence"/>
</dbReference>
<sequence>MIQKLHEGCPYPSSTTHKHLFSWKQGEKQKKKKHIYIYIYILSISIIHSNQQTERHTIF</sequence>
<protein>
    <submittedName>
        <fullName evidence="1">(rape) hypothetical protein</fullName>
    </submittedName>
    <submittedName>
        <fullName evidence="2">BnaC03g23830D protein</fullName>
    </submittedName>
</protein>
<evidence type="ECO:0000313" key="2">
    <source>
        <dbReference type="EMBL" id="CDY42823.1"/>
    </source>
</evidence>
<dbReference type="PaxDb" id="3708-A0A078I146"/>
<dbReference type="Proteomes" id="UP001295469">
    <property type="component" value="Chromosome C03"/>
</dbReference>
<dbReference type="AlphaFoldDB" id="A0A078I146"/>
<evidence type="ECO:0000313" key="1">
    <source>
        <dbReference type="EMBL" id="CAF1701058.1"/>
    </source>
</evidence>